<sequence length="464" mass="53831">MADGQEPASVSSTPPAEQIDQSSLAWKIFMAFVNDGEIAATEEELLAYAIKEFDIDLAKLPTFLVESLPTILVAFMNMWSGWHFKGEFLAGKFKTEHYFNRFKKFMAHKVRVTINGQFNAAVKAVGDLQDFRYKSAMKSTGRPVGFNDRRHNNPEFSPYAILIQCPPHMLNTIVFSNSGEDVIMKQHLGASWRDLSTIQLVNWPHVEVSFRTQDLCFVRRQATEFVRYLNFLPHECRKTNHSIIEHVETLRNYDRQKVCYTYRFLQEYIQEYVQALKTIKDITGGKLEEVLTILTQFLEDVKFINVNGSMATNTVVLFRLSPMPFIRNKKLVKTTDKDEEARVGYCEIITPKIELVMLYFRAQQKDVPYYSFELTEKIRSSANSSDLNNILPYIAYKCTFCRVEFDTGNAKKSMMEHLKNQHKMEQHVRCTFCKKQFDVVNLATYRWRHKCVSSTVPILAKVTI</sequence>
<evidence type="ECO:0000313" key="2">
    <source>
        <dbReference type="Proteomes" id="UP000292052"/>
    </source>
</evidence>
<gene>
    <name evidence="1" type="ORF">BDFB_009489</name>
</gene>
<accession>A0A482VIB2</accession>
<dbReference type="AlphaFoldDB" id="A0A482VIB2"/>
<dbReference type="EMBL" id="QDEB01097246">
    <property type="protein sequence ID" value="RZC32460.1"/>
    <property type="molecule type" value="Genomic_DNA"/>
</dbReference>
<dbReference type="OrthoDB" id="7268531at2759"/>
<keyword evidence="2" id="KW-1185">Reference proteome</keyword>
<feature type="non-terminal residue" evidence="1">
    <location>
        <position position="464"/>
    </location>
</feature>
<proteinExistence type="predicted"/>
<protein>
    <submittedName>
        <fullName evidence="1">Uncharacterized protein</fullName>
    </submittedName>
</protein>
<comment type="caution">
    <text evidence="1">The sequence shown here is derived from an EMBL/GenBank/DDBJ whole genome shotgun (WGS) entry which is preliminary data.</text>
</comment>
<name>A0A482VIB2_ASBVE</name>
<dbReference type="Proteomes" id="UP000292052">
    <property type="component" value="Unassembled WGS sequence"/>
</dbReference>
<evidence type="ECO:0000313" key="1">
    <source>
        <dbReference type="EMBL" id="RZC32460.1"/>
    </source>
</evidence>
<organism evidence="1 2">
    <name type="scientific">Asbolus verrucosus</name>
    <name type="common">Desert ironclad beetle</name>
    <dbReference type="NCBI Taxonomy" id="1661398"/>
    <lineage>
        <taxon>Eukaryota</taxon>
        <taxon>Metazoa</taxon>
        <taxon>Ecdysozoa</taxon>
        <taxon>Arthropoda</taxon>
        <taxon>Hexapoda</taxon>
        <taxon>Insecta</taxon>
        <taxon>Pterygota</taxon>
        <taxon>Neoptera</taxon>
        <taxon>Endopterygota</taxon>
        <taxon>Coleoptera</taxon>
        <taxon>Polyphaga</taxon>
        <taxon>Cucujiformia</taxon>
        <taxon>Tenebrionidae</taxon>
        <taxon>Pimeliinae</taxon>
        <taxon>Asbolus</taxon>
    </lineage>
</organism>
<reference evidence="1 2" key="1">
    <citation type="submission" date="2017-03" db="EMBL/GenBank/DDBJ databases">
        <title>Genome of the blue death feigning beetle - Asbolus verrucosus.</title>
        <authorList>
            <person name="Rider S.D."/>
        </authorList>
    </citation>
    <scope>NUCLEOTIDE SEQUENCE [LARGE SCALE GENOMIC DNA]</scope>
    <source>
        <strain evidence="1">Butters</strain>
        <tissue evidence="1">Head and leg muscle</tissue>
    </source>
</reference>